<proteinExistence type="predicted"/>
<feature type="compositionally biased region" description="Polar residues" evidence="1">
    <location>
        <begin position="1"/>
        <end position="20"/>
    </location>
</feature>
<gene>
    <name evidence="2" type="ORF">UPYG_G00267490</name>
</gene>
<feature type="region of interest" description="Disordered" evidence="1">
    <location>
        <begin position="1"/>
        <end position="31"/>
    </location>
</feature>
<reference evidence="2 3" key="1">
    <citation type="submission" date="2024-06" db="EMBL/GenBank/DDBJ databases">
        <authorList>
            <person name="Pan Q."/>
            <person name="Wen M."/>
            <person name="Jouanno E."/>
            <person name="Zahm M."/>
            <person name="Klopp C."/>
            <person name="Cabau C."/>
            <person name="Louis A."/>
            <person name="Berthelot C."/>
            <person name="Parey E."/>
            <person name="Roest Crollius H."/>
            <person name="Montfort J."/>
            <person name="Robinson-Rechavi M."/>
            <person name="Bouchez O."/>
            <person name="Lampietro C."/>
            <person name="Lopez Roques C."/>
            <person name="Donnadieu C."/>
            <person name="Postlethwait J."/>
            <person name="Bobe J."/>
            <person name="Verreycken H."/>
            <person name="Guiguen Y."/>
        </authorList>
    </citation>
    <scope>NUCLEOTIDE SEQUENCE [LARGE SCALE GENOMIC DNA]</scope>
    <source>
        <strain evidence="2">Up_M1</strain>
        <tissue evidence="2">Testis</tissue>
    </source>
</reference>
<evidence type="ECO:0000313" key="3">
    <source>
        <dbReference type="Proteomes" id="UP001557470"/>
    </source>
</evidence>
<protein>
    <submittedName>
        <fullName evidence="2">Uncharacterized protein</fullName>
    </submittedName>
</protein>
<dbReference type="EMBL" id="JAGEUA010000008">
    <property type="protein sequence ID" value="KAL0968486.1"/>
    <property type="molecule type" value="Genomic_DNA"/>
</dbReference>
<sequence length="69" mass="7916">MGAQQDTGQQAEEMENNSLLASFPLPSGYRGGRRRDLTRWTSRVWRSVHAILPKLGRRLDKVAFSESLW</sequence>
<evidence type="ECO:0000313" key="2">
    <source>
        <dbReference type="EMBL" id="KAL0968486.1"/>
    </source>
</evidence>
<comment type="caution">
    <text evidence="2">The sequence shown here is derived from an EMBL/GenBank/DDBJ whole genome shotgun (WGS) entry which is preliminary data.</text>
</comment>
<dbReference type="Proteomes" id="UP001557470">
    <property type="component" value="Unassembled WGS sequence"/>
</dbReference>
<organism evidence="2 3">
    <name type="scientific">Umbra pygmaea</name>
    <name type="common">Eastern mudminnow</name>
    <dbReference type="NCBI Taxonomy" id="75934"/>
    <lineage>
        <taxon>Eukaryota</taxon>
        <taxon>Metazoa</taxon>
        <taxon>Chordata</taxon>
        <taxon>Craniata</taxon>
        <taxon>Vertebrata</taxon>
        <taxon>Euteleostomi</taxon>
        <taxon>Actinopterygii</taxon>
        <taxon>Neopterygii</taxon>
        <taxon>Teleostei</taxon>
        <taxon>Protacanthopterygii</taxon>
        <taxon>Esociformes</taxon>
        <taxon>Umbridae</taxon>
        <taxon>Umbra</taxon>
    </lineage>
</organism>
<keyword evidence="3" id="KW-1185">Reference proteome</keyword>
<accession>A0ABD0WSC8</accession>
<dbReference type="AlphaFoldDB" id="A0ABD0WSC8"/>
<name>A0ABD0WSC8_UMBPY</name>
<evidence type="ECO:0000256" key="1">
    <source>
        <dbReference type="SAM" id="MobiDB-lite"/>
    </source>
</evidence>